<dbReference type="RefSeq" id="XP_018073809.1">
    <property type="nucleotide sequence ID" value="XM_018214674.1"/>
</dbReference>
<reference evidence="7 8" key="1">
    <citation type="submission" date="2015-10" db="EMBL/GenBank/DDBJ databases">
        <title>Full genome of DAOMC 229536 Phialocephala scopiformis, a fungal endophyte of spruce producing the potent anti-insectan compound rugulosin.</title>
        <authorList>
            <consortium name="DOE Joint Genome Institute"/>
            <person name="Walker A.K."/>
            <person name="Frasz S.L."/>
            <person name="Seifert K.A."/>
            <person name="Miller J.D."/>
            <person name="Mondo S.J."/>
            <person name="Labutti K."/>
            <person name="Lipzen A."/>
            <person name="Dockter R."/>
            <person name="Kennedy M."/>
            <person name="Grigoriev I.V."/>
            <person name="Spatafora J.W."/>
        </authorList>
    </citation>
    <scope>NUCLEOTIDE SEQUENCE [LARGE SCALE GENOMIC DNA]</scope>
    <source>
        <strain evidence="7 8">CBS 120377</strain>
    </source>
</reference>
<name>A0A194XH50_MOLSC</name>
<evidence type="ECO:0000256" key="3">
    <source>
        <dbReference type="ARBA" id="ARBA00022989"/>
    </source>
</evidence>
<dbReference type="Gene3D" id="1.20.1740.10">
    <property type="entry name" value="Amino acid/polyamine transporter I"/>
    <property type="match status" value="1"/>
</dbReference>
<dbReference type="Proteomes" id="UP000070700">
    <property type="component" value="Unassembled WGS sequence"/>
</dbReference>
<comment type="subcellular location">
    <subcellularLocation>
        <location evidence="1">Membrane</location>
        <topology evidence="1">Multi-pass membrane protein</topology>
    </subcellularLocation>
</comment>
<feature type="domain" description="Amino acid permease/ SLC12A" evidence="6">
    <location>
        <begin position="49"/>
        <end position="506"/>
    </location>
</feature>
<proteinExistence type="predicted"/>
<dbReference type="GO" id="GO:0016020">
    <property type="term" value="C:membrane"/>
    <property type="evidence" value="ECO:0007669"/>
    <property type="project" value="UniProtKB-SubCell"/>
</dbReference>
<feature type="transmembrane region" description="Helical" evidence="5">
    <location>
        <begin position="477"/>
        <end position="500"/>
    </location>
</feature>
<dbReference type="KEGG" id="psco:LY89DRAFT_683290"/>
<dbReference type="EMBL" id="KQ947411">
    <property type="protein sequence ID" value="KUJ19454.1"/>
    <property type="molecule type" value="Genomic_DNA"/>
</dbReference>
<feature type="transmembrane region" description="Helical" evidence="5">
    <location>
        <begin position="371"/>
        <end position="390"/>
    </location>
</feature>
<keyword evidence="4 5" id="KW-0472">Membrane</keyword>
<evidence type="ECO:0000313" key="7">
    <source>
        <dbReference type="EMBL" id="KUJ19454.1"/>
    </source>
</evidence>
<feature type="transmembrane region" description="Helical" evidence="5">
    <location>
        <begin position="396"/>
        <end position="419"/>
    </location>
</feature>
<dbReference type="GO" id="GO:0015171">
    <property type="term" value="F:amino acid transmembrane transporter activity"/>
    <property type="evidence" value="ECO:0007669"/>
    <property type="project" value="TreeGrafter"/>
</dbReference>
<sequence length="547" mass="60805">MEKSEKGISPQTNSLTPSEHEGEICVVECEDERHGNGELRRNLSRRLIHIISLGSQIGSGLFIATGKALRSGGPGSLVLGYGMVCTCVWAALQTLSEMTIAFPVSGNFIDYADRFVDPALAFGAGFAEWLGWTAVVASEATFFSVIINYWADDKVHEAVWLSIFLVFCGCIFLLSNKWWGYFEYFASVLKILALIIFILAGFAMIMGAGPTGQRHTGETWRDYPVFLNGFKGFANSALLGIWAMGDQIFTGIMGGEAQSPRYSMAHATKLVPIRVSVTFMLSIVFISILVPETDPRLFGGSDTAASPFVIALDHAGIKGLPDFLNVVIMIGIVAIAVESIYISSRILRAMSAQGLIPKFISRVDSTGRPRWAVAITGTVAVILTYMNLSATGTTVFTWLVSITSSSFFIVWFVICITSWRFRAALKAQNDQLFTEVYAYRTWCWPLPPIWLFSGSTVLLVSCIYIGLYPIGVDTPSVYYFFEYMIGVVIVLSFTIAYKIIYKTKIRDPKTADLKSGRRTLGKEEIDMLNEYYSRSVIRRFWTYVQLW</sequence>
<feature type="transmembrane region" description="Helical" evidence="5">
    <location>
        <begin position="271"/>
        <end position="290"/>
    </location>
</feature>
<gene>
    <name evidence="7" type="ORF">LY89DRAFT_683290</name>
</gene>
<feature type="transmembrane region" description="Helical" evidence="5">
    <location>
        <begin position="158"/>
        <end position="178"/>
    </location>
</feature>
<feature type="transmembrane region" description="Helical" evidence="5">
    <location>
        <begin position="77"/>
        <end position="95"/>
    </location>
</feature>
<dbReference type="OrthoDB" id="3900342at2759"/>
<keyword evidence="8" id="KW-1185">Reference proteome</keyword>
<organism evidence="7 8">
    <name type="scientific">Mollisia scopiformis</name>
    <name type="common">Conifer needle endophyte fungus</name>
    <name type="synonym">Phialocephala scopiformis</name>
    <dbReference type="NCBI Taxonomy" id="149040"/>
    <lineage>
        <taxon>Eukaryota</taxon>
        <taxon>Fungi</taxon>
        <taxon>Dikarya</taxon>
        <taxon>Ascomycota</taxon>
        <taxon>Pezizomycotina</taxon>
        <taxon>Leotiomycetes</taxon>
        <taxon>Helotiales</taxon>
        <taxon>Mollisiaceae</taxon>
        <taxon>Mollisia</taxon>
    </lineage>
</organism>
<dbReference type="InterPro" id="IPR050524">
    <property type="entry name" value="APC_YAT"/>
</dbReference>
<evidence type="ECO:0000256" key="5">
    <source>
        <dbReference type="SAM" id="Phobius"/>
    </source>
</evidence>
<accession>A0A194XH50</accession>
<protein>
    <submittedName>
        <fullName evidence="7">AAT family amino acid transporter, variant</fullName>
    </submittedName>
</protein>
<feature type="transmembrane region" description="Helical" evidence="5">
    <location>
        <begin position="449"/>
        <end position="471"/>
    </location>
</feature>
<feature type="transmembrane region" description="Helical" evidence="5">
    <location>
        <begin position="184"/>
        <end position="205"/>
    </location>
</feature>
<evidence type="ECO:0000256" key="2">
    <source>
        <dbReference type="ARBA" id="ARBA00022692"/>
    </source>
</evidence>
<evidence type="ECO:0000256" key="1">
    <source>
        <dbReference type="ARBA" id="ARBA00004141"/>
    </source>
</evidence>
<dbReference type="PIRSF" id="PIRSF006060">
    <property type="entry name" value="AA_transporter"/>
    <property type="match status" value="1"/>
</dbReference>
<feature type="transmembrane region" description="Helical" evidence="5">
    <location>
        <begin position="323"/>
        <end position="342"/>
    </location>
</feature>
<dbReference type="Pfam" id="PF00324">
    <property type="entry name" value="AA_permease"/>
    <property type="match status" value="1"/>
</dbReference>
<dbReference type="InParanoid" id="A0A194XH50"/>
<feature type="transmembrane region" description="Helical" evidence="5">
    <location>
        <begin position="129"/>
        <end position="151"/>
    </location>
</feature>
<evidence type="ECO:0000313" key="8">
    <source>
        <dbReference type="Proteomes" id="UP000070700"/>
    </source>
</evidence>
<dbReference type="AlphaFoldDB" id="A0A194XH50"/>
<dbReference type="GeneID" id="28824400"/>
<dbReference type="InterPro" id="IPR004841">
    <property type="entry name" value="AA-permease/SLC12A_dom"/>
</dbReference>
<keyword evidence="3 5" id="KW-1133">Transmembrane helix</keyword>
<dbReference type="PANTHER" id="PTHR43341:SF4">
    <property type="entry name" value="ARGININE PERMEASE CAN1-RELATED"/>
    <property type="match status" value="1"/>
</dbReference>
<dbReference type="PANTHER" id="PTHR43341">
    <property type="entry name" value="AMINO ACID PERMEASE"/>
    <property type="match status" value="1"/>
</dbReference>
<keyword evidence="2 5" id="KW-0812">Transmembrane</keyword>
<evidence type="ECO:0000256" key="4">
    <source>
        <dbReference type="ARBA" id="ARBA00023136"/>
    </source>
</evidence>
<evidence type="ECO:0000259" key="6">
    <source>
        <dbReference type="Pfam" id="PF00324"/>
    </source>
</evidence>